<gene>
    <name evidence="1" type="ORF">M404DRAFT_995810</name>
</gene>
<evidence type="ECO:0000313" key="2">
    <source>
        <dbReference type="Proteomes" id="UP000054217"/>
    </source>
</evidence>
<organism evidence="1 2">
    <name type="scientific">Pisolithus tinctorius Marx 270</name>
    <dbReference type="NCBI Taxonomy" id="870435"/>
    <lineage>
        <taxon>Eukaryota</taxon>
        <taxon>Fungi</taxon>
        <taxon>Dikarya</taxon>
        <taxon>Basidiomycota</taxon>
        <taxon>Agaricomycotina</taxon>
        <taxon>Agaricomycetes</taxon>
        <taxon>Agaricomycetidae</taxon>
        <taxon>Boletales</taxon>
        <taxon>Sclerodermatineae</taxon>
        <taxon>Pisolithaceae</taxon>
        <taxon>Pisolithus</taxon>
    </lineage>
</organism>
<dbReference type="Proteomes" id="UP000054217">
    <property type="component" value="Unassembled WGS sequence"/>
</dbReference>
<dbReference type="AlphaFoldDB" id="A0A0C3PM14"/>
<dbReference type="HOGENOM" id="CLU_2741031_0_0_1"/>
<proteinExistence type="predicted"/>
<dbReference type="InParanoid" id="A0A0C3PM14"/>
<sequence length="71" mass="7930">MHHAYQTCYIQCYLRGSTPSSQPGPLSVLYRLPTRHCHRGCSTQNTAATGALTIITDYQSDGTYGRSDWSF</sequence>
<dbReference type="EMBL" id="KN831953">
    <property type="protein sequence ID" value="KIO09816.1"/>
    <property type="molecule type" value="Genomic_DNA"/>
</dbReference>
<reference evidence="2" key="2">
    <citation type="submission" date="2015-01" db="EMBL/GenBank/DDBJ databases">
        <title>Evolutionary Origins and Diversification of the Mycorrhizal Mutualists.</title>
        <authorList>
            <consortium name="DOE Joint Genome Institute"/>
            <consortium name="Mycorrhizal Genomics Consortium"/>
            <person name="Kohler A."/>
            <person name="Kuo A."/>
            <person name="Nagy L.G."/>
            <person name="Floudas D."/>
            <person name="Copeland A."/>
            <person name="Barry K.W."/>
            <person name="Cichocki N."/>
            <person name="Veneault-Fourrey C."/>
            <person name="LaButti K."/>
            <person name="Lindquist E.A."/>
            <person name="Lipzen A."/>
            <person name="Lundell T."/>
            <person name="Morin E."/>
            <person name="Murat C."/>
            <person name="Riley R."/>
            <person name="Ohm R."/>
            <person name="Sun H."/>
            <person name="Tunlid A."/>
            <person name="Henrissat B."/>
            <person name="Grigoriev I.V."/>
            <person name="Hibbett D.S."/>
            <person name="Martin F."/>
        </authorList>
    </citation>
    <scope>NUCLEOTIDE SEQUENCE [LARGE SCALE GENOMIC DNA]</scope>
    <source>
        <strain evidence="2">Marx 270</strain>
    </source>
</reference>
<protein>
    <submittedName>
        <fullName evidence="1">Uncharacterized protein</fullName>
    </submittedName>
</protein>
<evidence type="ECO:0000313" key="1">
    <source>
        <dbReference type="EMBL" id="KIO09816.1"/>
    </source>
</evidence>
<accession>A0A0C3PM14</accession>
<name>A0A0C3PM14_PISTI</name>
<reference evidence="1 2" key="1">
    <citation type="submission" date="2014-04" db="EMBL/GenBank/DDBJ databases">
        <authorList>
            <consortium name="DOE Joint Genome Institute"/>
            <person name="Kuo A."/>
            <person name="Kohler A."/>
            <person name="Costa M.D."/>
            <person name="Nagy L.G."/>
            <person name="Floudas D."/>
            <person name="Copeland A."/>
            <person name="Barry K.W."/>
            <person name="Cichocki N."/>
            <person name="Veneault-Fourrey C."/>
            <person name="LaButti K."/>
            <person name="Lindquist E.A."/>
            <person name="Lipzen A."/>
            <person name="Lundell T."/>
            <person name="Morin E."/>
            <person name="Murat C."/>
            <person name="Sun H."/>
            <person name="Tunlid A."/>
            <person name="Henrissat B."/>
            <person name="Grigoriev I.V."/>
            <person name="Hibbett D.S."/>
            <person name="Martin F."/>
            <person name="Nordberg H.P."/>
            <person name="Cantor M.N."/>
            <person name="Hua S.X."/>
        </authorList>
    </citation>
    <scope>NUCLEOTIDE SEQUENCE [LARGE SCALE GENOMIC DNA]</scope>
    <source>
        <strain evidence="1 2">Marx 270</strain>
    </source>
</reference>
<keyword evidence="2" id="KW-1185">Reference proteome</keyword>